<dbReference type="Proteomes" id="UP000222163">
    <property type="component" value="Unassembled WGS sequence"/>
</dbReference>
<feature type="transmembrane region" description="Helical" evidence="1">
    <location>
        <begin position="44"/>
        <end position="65"/>
    </location>
</feature>
<evidence type="ECO:0000256" key="1">
    <source>
        <dbReference type="SAM" id="Phobius"/>
    </source>
</evidence>
<dbReference type="RefSeq" id="WP_099214954.1">
    <property type="nucleotide sequence ID" value="NZ_JAUYVU010000001.1"/>
</dbReference>
<protein>
    <submittedName>
        <fullName evidence="3">Outer membrane beta-barrel protein</fullName>
    </submittedName>
</protein>
<evidence type="ECO:0000313" key="4">
    <source>
        <dbReference type="EMBL" id="PHN98048.1"/>
    </source>
</evidence>
<dbReference type="Pfam" id="PF13568">
    <property type="entry name" value="OMP_b-brl_2"/>
    <property type="match status" value="1"/>
</dbReference>
<keyword evidence="1" id="KW-0472">Membrane</keyword>
<dbReference type="Proteomes" id="UP001242342">
    <property type="component" value="Unassembled WGS sequence"/>
</dbReference>
<keyword evidence="6" id="KW-1185">Reference proteome</keyword>
<reference evidence="4 5" key="1">
    <citation type="journal article" date="2016" name="Nat. Commun.">
        <title>Microbial interactions lead to rapid micro-scale successions on model marine particles.</title>
        <authorList>
            <person name="Datta M.S."/>
            <person name="Sliwerska E."/>
            <person name="Gore J."/>
            <person name="Polz M.F."/>
            <person name="Cordero O.X."/>
        </authorList>
    </citation>
    <scope>NUCLEOTIDE SEQUENCE [LARGE SCALE GENOMIC DNA]</scope>
    <source>
        <strain evidence="4 5">4G03</strain>
    </source>
</reference>
<proteinExistence type="predicted"/>
<evidence type="ECO:0000313" key="5">
    <source>
        <dbReference type="Proteomes" id="UP000222163"/>
    </source>
</evidence>
<comment type="caution">
    <text evidence="4">The sequence shown here is derived from an EMBL/GenBank/DDBJ whole genome shotgun (WGS) entry which is preliminary data.</text>
</comment>
<gene>
    <name evidence="4" type="ORF">CSC81_06480</name>
    <name evidence="3" type="ORF">Q8W23_01265</name>
</gene>
<evidence type="ECO:0000313" key="3">
    <source>
        <dbReference type="EMBL" id="MDP2540095.1"/>
    </source>
</evidence>
<dbReference type="EMBL" id="JAUYVU010000001">
    <property type="protein sequence ID" value="MDP2540095.1"/>
    <property type="molecule type" value="Genomic_DNA"/>
</dbReference>
<keyword evidence="1" id="KW-0812">Transmembrane</keyword>
<dbReference type="EMBL" id="PDUU01000004">
    <property type="protein sequence ID" value="PHN98048.1"/>
    <property type="molecule type" value="Genomic_DNA"/>
</dbReference>
<dbReference type="InterPro" id="IPR025665">
    <property type="entry name" value="Beta-barrel_OMP_2"/>
</dbReference>
<accession>A0A2G1BVM0</accession>
<reference evidence="3 6" key="3">
    <citation type="submission" date="2023-07" db="EMBL/GenBank/DDBJ databases">
        <title>Genome content predicts the carbon catabolic preferences of heterotrophic bacteria.</title>
        <authorList>
            <person name="Gralka M."/>
        </authorList>
    </citation>
    <scope>NUCLEOTIDE SEQUENCE [LARGE SCALE GENOMIC DNA]</scope>
    <source>
        <strain evidence="3 6">4G03</strain>
    </source>
</reference>
<sequence>MEEKNIDRLFQEKFKDLEVTPNERVWNAIEEKLQKKKKHRVFPIWWFSGGVAAVLVLGLLFYPYVKDEENIEDIDAIIVEKPKFAPEKNESKKEELKENLLIGPTKENIKEIPIVKEETKKKKRLKEKLHENEVLTANHVVKVSKKELHGKDSNNTSSRVVEGALLDNNDVVKEVQLTGKLENSLPVLKKKENTFLKKEKDTVYKVIKPKKDFLAVVNGEEEEKEEEEKKKPWTVSPTVAVLNSNSFSESSPIDASLSKSTKGNTSYSYGIQVAYQLSKKWTLQSGIHLQEMGYSNNNVAVNPVKSSSANVAFSSGESYALNDTSQTNFSTSSVSISSGSLDGELNQSYGYIEVPVEVKYSVLEGKKLKTQLVVGFSSLFLNKNDVDLKTTAFSTSGEANNLNDINFSGNFGIDLSYKFSKKWSLNINPILKTQLNTFKNDSNGFQPYFIGVYTGLNYQF</sequence>
<name>A0A2G1BVM0_9FLAO</name>
<reference evidence="4" key="2">
    <citation type="submission" date="2017-10" db="EMBL/GenBank/DDBJ databases">
        <authorList>
            <person name="Enke T.N."/>
            <person name="Cordero O.X."/>
        </authorList>
    </citation>
    <scope>NUCLEOTIDE SEQUENCE</scope>
    <source>
        <strain evidence="4">4G03</strain>
    </source>
</reference>
<evidence type="ECO:0000313" key="6">
    <source>
        <dbReference type="Proteomes" id="UP001242342"/>
    </source>
</evidence>
<keyword evidence="1" id="KW-1133">Transmembrane helix</keyword>
<evidence type="ECO:0000259" key="2">
    <source>
        <dbReference type="Pfam" id="PF13568"/>
    </source>
</evidence>
<organism evidence="4 5">
    <name type="scientific">Tenacibaculum discolor</name>
    <dbReference type="NCBI Taxonomy" id="361581"/>
    <lineage>
        <taxon>Bacteria</taxon>
        <taxon>Pseudomonadati</taxon>
        <taxon>Bacteroidota</taxon>
        <taxon>Flavobacteriia</taxon>
        <taxon>Flavobacteriales</taxon>
        <taxon>Flavobacteriaceae</taxon>
        <taxon>Tenacibaculum</taxon>
    </lineage>
</organism>
<feature type="domain" description="Outer membrane protein beta-barrel" evidence="2">
    <location>
        <begin position="233"/>
        <end position="427"/>
    </location>
</feature>
<dbReference type="AlphaFoldDB" id="A0A2G1BVM0"/>